<gene>
    <name evidence="2" type="ORF">DB32_007579</name>
</gene>
<dbReference type="EMBL" id="CP011125">
    <property type="protein sequence ID" value="AKF10430.1"/>
    <property type="molecule type" value="Genomic_DNA"/>
</dbReference>
<dbReference type="InterPro" id="IPR029032">
    <property type="entry name" value="AhpD-like"/>
</dbReference>
<evidence type="ECO:0000313" key="3">
    <source>
        <dbReference type="Proteomes" id="UP000034883"/>
    </source>
</evidence>
<dbReference type="GO" id="GO:0051920">
    <property type="term" value="F:peroxiredoxin activity"/>
    <property type="evidence" value="ECO:0007669"/>
    <property type="project" value="InterPro"/>
</dbReference>
<dbReference type="Gene3D" id="1.20.1290.10">
    <property type="entry name" value="AhpD-like"/>
    <property type="match status" value="1"/>
</dbReference>
<evidence type="ECO:0000259" key="1">
    <source>
        <dbReference type="Pfam" id="PF02627"/>
    </source>
</evidence>
<dbReference type="STRING" id="927083.DB32_007579"/>
<dbReference type="PANTHER" id="PTHR34846:SF10">
    <property type="entry name" value="CYTOPLASMIC PROTEIN"/>
    <property type="match status" value="1"/>
</dbReference>
<dbReference type="PANTHER" id="PTHR34846">
    <property type="entry name" value="4-CARBOXYMUCONOLACTONE DECARBOXYLASE FAMILY PROTEIN (AFU_ORTHOLOGUE AFUA_6G11590)"/>
    <property type="match status" value="1"/>
</dbReference>
<evidence type="ECO:0000313" key="2">
    <source>
        <dbReference type="EMBL" id="AKF10430.1"/>
    </source>
</evidence>
<dbReference type="AlphaFoldDB" id="A0A0F6W8Z5"/>
<organism evidence="2 3">
    <name type="scientific">Sandaracinus amylolyticus</name>
    <dbReference type="NCBI Taxonomy" id="927083"/>
    <lineage>
        <taxon>Bacteria</taxon>
        <taxon>Pseudomonadati</taxon>
        <taxon>Myxococcota</taxon>
        <taxon>Polyangia</taxon>
        <taxon>Polyangiales</taxon>
        <taxon>Sandaracinaceae</taxon>
        <taxon>Sandaracinus</taxon>
    </lineage>
</organism>
<dbReference type="Proteomes" id="UP000034883">
    <property type="component" value="Chromosome"/>
</dbReference>
<sequence>MAGTTRIPAAEITGIYGAMIKRLSKRMLGEVPESLGVFWHHRPVLKALFGMSGQAQKWGACDRNLKSLAHMAVASMVGCSFCLDLGYFTAHNEGLDVNKAREVPRWRESHVFTPLERDVMEYAEAMSDTPPRVTDAMSARLLEQLGAPALLELTAFAGLANLAARTNVALGIQAQGFSASCGLRPLAAHTAETAAAT</sequence>
<dbReference type="SUPFAM" id="SSF69118">
    <property type="entry name" value="AhpD-like"/>
    <property type="match status" value="1"/>
</dbReference>
<dbReference type="KEGG" id="samy:DB32_007579"/>
<keyword evidence="3" id="KW-1185">Reference proteome</keyword>
<protein>
    <recommendedName>
        <fullName evidence="1">Carboxymuconolactone decarboxylase-like domain-containing protein</fullName>
    </recommendedName>
</protein>
<feature type="domain" description="Carboxymuconolactone decarboxylase-like" evidence="1">
    <location>
        <begin position="44"/>
        <end position="125"/>
    </location>
</feature>
<dbReference type="Pfam" id="PF02627">
    <property type="entry name" value="CMD"/>
    <property type="match status" value="1"/>
</dbReference>
<name>A0A0F6W8Z5_9BACT</name>
<proteinExistence type="predicted"/>
<dbReference type="OrthoDB" id="4704294at2"/>
<dbReference type="InterPro" id="IPR003779">
    <property type="entry name" value="CMD-like"/>
</dbReference>
<dbReference type="RefSeq" id="WP_053237399.1">
    <property type="nucleotide sequence ID" value="NZ_CP011125.1"/>
</dbReference>
<accession>A0A0F6W8Z5</accession>
<reference evidence="2 3" key="1">
    <citation type="submission" date="2015-03" db="EMBL/GenBank/DDBJ databases">
        <title>Genome assembly of Sandaracinus amylolyticus DSM 53668.</title>
        <authorList>
            <person name="Sharma G."/>
            <person name="Subramanian S."/>
        </authorList>
    </citation>
    <scope>NUCLEOTIDE SEQUENCE [LARGE SCALE GENOMIC DNA]</scope>
    <source>
        <strain evidence="2 3">DSM 53668</strain>
    </source>
</reference>